<dbReference type="SUPFAM" id="SSF52096">
    <property type="entry name" value="ClpP/crotonase"/>
    <property type="match status" value="1"/>
</dbReference>
<dbReference type="PANTHER" id="PTHR11941:SF54">
    <property type="entry name" value="ENOYL-COA HYDRATASE, MITOCHONDRIAL"/>
    <property type="match status" value="1"/>
</dbReference>
<dbReference type="GO" id="GO:0006635">
    <property type="term" value="P:fatty acid beta-oxidation"/>
    <property type="evidence" value="ECO:0007669"/>
    <property type="project" value="TreeGrafter"/>
</dbReference>
<dbReference type="AlphaFoldDB" id="A0A2K9NRN4"/>
<dbReference type="Pfam" id="PF00378">
    <property type="entry name" value="ECH_1"/>
    <property type="match status" value="1"/>
</dbReference>
<dbReference type="RefSeq" id="WP_102243452.1">
    <property type="nucleotide sequence ID" value="NZ_CP025704.1"/>
</dbReference>
<dbReference type="InterPro" id="IPR029045">
    <property type="entry name" value="ClpP/crotonase-like_dom_sf"/>
</dbReference>
<dbReference type="Proteomes" id="UP000235584">
    <property type="component" value="Chromosome"/>
</dbReference>
<reference evidence="1 2" key="1">
    <citation type="submission" date="2018-01" db="EMBL/GenBank/DDBJ databases">
        <title>Complete genome sequence of Bacteriovorax stolpii DSM12778.</title>
        <authorList>
            <person name="Tang B."/>
            <person name="Chang J."/>
        </authorList>
    </citation>
    <scope>NUCLEOTIDE SEQUENCE [LARGE SCALE GENOMIC DNA]</scope>
    <source>
        <strain evidence="1 2">DSM 12778</strain>
    </source>
</reference>
<dbReference type="GO" id="GO:0003824">
    <property type="term" value="F:catalytic activity"/>
    <property type="evidence" value="ECO:0007669"/>
    <property type="project" value="UniProtKB-ARBA"/>
</dbReference>
<dbReference type="OrthoDB" id="5365311at2"/>
<keyword evidence="2" id="KW-1185">Reference proteome</keyword>
<protein>
    <submittedName>
        <fullName evidence="1">Uncharacterized protein</fullName>
    </submittedName>
</protein>
<gene>
    <name evidence="1" type="ORF">C0V70_08580</name>
</gene>
<dbReference type="PANTHER" id="PTHR11941">
    <property type="entry name" value="ENOYL-COA HYDRATASE-RELATED"/>
    <property type="match status" value="1"/>
</dbReference>
<dbReference type="InterPro" id="IPR001753">
    <property type="entry name" value="Enoyl-CoA_hydra/iso"/>
</dbReference>
<proteinExistence type="predicted"/>
<dbReference type="KEGG" id="bsto:C0V70_08580"/>
<accession>A0A2K9NRN4</accession>
<dbReference type="EMBL" id="CP025704">
    <property type="protein sequence ID" value="AUN98161.1"/>
    <property type="molecule type" value="Genomic_DNA"/>
</dbReference>
<name>A0A2K9NRN4_BACTC</name>
<dbReference type="Gene3D" id="3.90.226.10">
    <property type="entry name" value="2-enoyl-CoA Hydratase, Chain A, domain 1"/>
    <property type="match status" value="1"/>
</dbReference>
<evidence type="ECO:0000313" key="1">
    <source>
        <dbReference type="EMBL" id="AUN98161.1"/>
    </source>
</evidence>
<organism evidence="1 2">
    <name type="scientific">Bacteriovorax stolpii</name>
    <name type="common">Bdellovibrio stolpii</name>
    <dbReference type="NCBI Taxonomy" id="960"/>
    <lineage>
        <taxon>Bacteria</taxon>
        <taxon>Pseudomonadati</taxon>
        <taxon>Bdellovibrionota</taxon>
        <taxon>Bacteriovoracia</taxon>
        <taxon>Bacteriovoracales</taxon>
        <taxon>Bacteriovoracaceae</taxon>
        <taxon>Bacteriovorax</taxon>
    </lineage>
</organism>
<evidence type="ECO:0000313" key="2">
    <source>
        <dbReference type="Proteomes" id="UP000235584"/>
    </source>
</evidence>
<dbReference type="CDD" id="cd06558">
    <property type="entry name" value="crotonase-like"/>
    <property type="match status" value="1"/>
</dbReference>
<sequence>MKALTRIPIFSYNTIATTLLTDTKSLEIKFRKKFINLEALFEFESILAWCASHPEVQSLYITVYGDYFIQGIDPEEMKTMNEEKLKKITGKLSTISQSLFCLPQTVIMDVKQGTKGIGLELALAADIRLAAENAQFTFDHLSQGLTPVCGVFSYLAPYLNQNVVRSLILSGRTFDVNVMNTLGGWCDVGVHPKEILATIFAQAPVARMQAKRGLLGSNFTNDVNAKIEVERQIFNASVRTGDYTLEQPFMSHSEFKEKLQQEV</sequence>